<dbReference type="PANTHER" id="PTHR23526:SF2">
    <property type="entry name" value="MAJOR FACILITATOR SUPERFAMILY (MFS) PROFILE DOMAIN-CONTAINING PROTEIN"/>
    <property type="match status" value="1"/>
</dbReference>
<evidence type="ECO:0000256" key="1">
    <source>
        <dbReference type="ARBA" id="ARBA00004651"/>
    </source>
</evidence>
<proteinExistence type="predicted"/>
<keyword evidence="2" id="KW-0812">Transmembrane</keyword>
<protein>
    <submittedName>
        <fullName evidence="3">MFS transporter</fullName>
    </submittedName>
</protein>
<dbReference type="EMBL" id="SKFG01000013">
    <property type="protein sequence ID" value="TCZ76363.1"/>
    <property type="molecule type" value="Genomic_DNA"/>
</dbReference>
<dbReference type="Gene3D" id="1.20.1250.20">
    <property type="entry name" value="MFS general substrate transporter like domains"/>
    <property type="match status" value="1"/>
</dbReference>
<dbReference type="InterPro" id="IPR052528">
    <property type="entry name" value="Sugar_transport-like"/>
</dbReference>
<feature type="transmembrane region" description="Helical" evidence="2">
    <location>
        <begin position="286"/>
        <end position="309"/>
    </location>
</feature>
<accession>A0A4R4EB60</accession>
<feature type="transmembrane region" description="Helical" evidence="2">
    <location>
        <begin position="57"/>
        <end position="77"/>
    </location>
</feature>
<keyword evidence="2" id="KW-1133">Transmembrane helix</keyword>
<dbReference type="GO" id="GO:0005886">
    <property type="term" value="C:plasma membrane"/>
    <property type="evidence" value="ECO:0007669"/>
    <property type="project" value="UniProtKB-SubCell"/>
</dbReference>
<evidence type="ECO:0000313" key="3">
    <source>
        <dbReference type="EMBL" id="TCZ76363.1"/>
    </source>
</evidence>
<dbReference type="OrthoDB" id="2371185at2"/>
<dbReference type="GO" id="GO:0022857">
    <property type="term" value="F:transmembrane transporter activity"/>
    <property type="evidence" value="ECO:0007669"/>
    <property type="project" value="InterPro"/>
</dbReference>
<dbReference type="SUPFAM" id="SSF103473">
    <property type="entry name" value="MFS general substrate transporter"/>
    <property type="match status" value="1"/>
</dbReference>
<keyword evidence="4" id="KW-1185">Reference proteome</keyword>
<feature type="transmembrane region" description="Helical" evidence="2">
    <location>
        <begin position="109"/>
        <end position="134"/>
    </location>
</feature>
<feature type="transmembrane region" description="Helical" evidence="2">
    <location>
        <begin position="146"/>
        <end position="165"/>
    </location>
</feature>
<dbReference type="InterPro" id="IPR011701">
    <property type="entry name" value="MFS"/>
</dbReference>
<dbReference type="Pfam" id="PF07690">
    <property type="entry name" value="MFS_1"/>
    <property type="match status" value="1"/>
</dbReference>
<feature type="transmembrane region" description="Helical" evidence="2">
    <location>
        <begin position="171"/>
        <end position="193"/>
    </location>
</feature>
<feature type="transmembrane region" description="Helical" evidence="2">
    <location>
        <begin position="258"/>
        <end position="277"/>
    </location>
</feature>
<feature type="transmembrane region" description="Helical" evidence="2">
    <location>
        <begin position="354"/>
        <end position="371"/>
    </location>
</feature>
<feature type="transmembrane region" description="Helical" evidence="2">
    <location>
        <begin position="226"/>
        <end position="252"/>
    </location>
</feature>
<keyword evidence="2" id="KW-0472">Membrane</keyword>
<name>A0A4R4EB60_9BACL</name>
<organism evidence="3 4">
    <name type="scientific">Paenibacillus albiflavus</name>
    <dbReference type="NCBI Taxonomy" id="2545760"/>
    <lineage>
        <taxon>Bacteria</taxon>
        <taxon>Bacillati</taxon>
        <taxon>Bacillota</taxon>
        <taxon>Bacilli</taxon>
        <taxon>Bacillales</taxon>
        <taxon>Paenibacillaceae</taxon>
        <taxon>Paenibacillus</taxon>
    </lineage>
</organism>
<dbReference type="PANTHER" id="PTHR23526">
    <property type="entry name" value="INTEGRAL MEMBRANE TRANSPORT PROTEIN-RELATED"/>
    <property type="match status" value="1"/>
</dbReference>
<comment type="subcellular location">
    <subcellularLocation>
        <location evidence="1">Cell membrane</location>
        <topology evidence="1">Multi-pass membrane protein</topology>
    </subcellularLocation>
</comment>
<evidence type="ECO:0000313" key="4">
    <source>
        <dbReference type="Proteomes" id="UP000295418"/>
    </source>
</evidence>
<feature type="transmembrane region" description="Helical" evidence="2">
    <location>
        <begin position="23"/>
        <end position="45"/>
    </location>
</feature>
<dbReference type="AlphaFoldDB" id="A0A4R4EB60"/>
<feature type="transmembrane region" description="Helical" evidence="2">
    <location>
        <begin position="377"/>
        <end position="395"/>
    </location>
</feature>
<dbReference type="InterPro" id="IPR036259">
    <property type="entry name" value="MFS_trans_sf"/>
</dbReference>
<dbReference type="Proteomes" id="UP000295418">
    <property type="component" value="Unassembled WGS sequence"/>
</dbReference>
<feature type="transmembrane region" description="Helical" evidence="2">
    <location>
        <begin position="84"/>
        <end position="103"/>
    </location>
</feature>
<comment type="caution">
    <text evidence="3">The sequence shown here is derived from an EMBL/GenBank/DDBJ whole genome shotgun (WGS) entry which is preliminary data.</text>
</comment>
<feature type="transmembrane region" description="Helical" evidence="2">
    <location>
        <begin position="315"/>
        <end position="333"/>
    </location>
</feature>
<reference evidence="3 4" key="1">
    <citation type="submission" date="2019-03" db="EMBL/GenBank/DDBJ databases">
        <authorList>
            <person name="Kim M.K.M."/>
        </authorList>
    </citation>
    <scope>NUCLEOTIDE SEQUENCE [LARGE SCALE GENOMIC DNA]</scope>
    <source>
        <strain evidence="3 4">18JY21-1</strain>
    </source>
</reference>
<sequence>MLHIIILKEACLRMSLSKGLRTLLVMNVVSNIVFIYVAIFINLYIWEQGQNIFDVSWYNMMLLLAWGIAYSIATRMLSRWSIRLLMSLSASFGAIAFLLLSLLELDNRLLWITLIGIPVGMMQGIFSTAHNLSITVLGQDKEIGHYLAITNIMGQILNMSIPLITSQIIKWFEYGGSFVLMLIFIMMMLMLSLRLPPISLQNHVTKETIKPRVSFSNIFQFPQAKWFLISCLTTGIILQFQNLFALLFTFSVTSDKTMIALLNTCYTTFALLALWAYRKFKVKESMWLVISVVFLGCGLLLMLIPLPVVRITSNIVTTIGMFYFLTIVVSQQLKMTAGSLDIVKRSHMLVWREWMYVVSRVFMLLFMMRITNFTDPLFIGLAIFVVLCLLTISYIQGKLMARTQDASVQMSSNG</sequence>
<evidence type="ECO:0000256" key="2">
    <source>
        <dbReference type="SAM" id="Phobius"/>
    </source>
</evidence>
<gene>
    <name evidence="3" type="ORF">E0485_14290</name>
</gene>